<keyword evidence="4" id="KW-0418">Kinase</keyword>
<evidence type="ECO:0000256" key="2">
    <source>
        <dbReference type="SAM" id="SignalP"/>
    </source>
</evidence>
<dbReference type="InterPro" id="IPR000719">
    <property type="entry name" value="Prot_kinase_dom"/>
</dbReference>
<dbReference type="Pfam" id="PF00069">
    <property type="entry name" value="Pkinase"/>
    <property type="match status" value="1"/>
</dbReference>
<dbReference type="SUPFAM" id="SSF56112">
    <property type="entry name" value="Protein kinase-like (PK-like)"/>
    <property type="match status" value="1"/>
</dbReference>
<dbReference type="Gene3D" id="1.10.510.10">
    <property type="entry name" value="Transferase(Phosphotransferase) domain 1"/>
    <property type="match status" value="1"/>
</dbReference>
<dbReference type="InterPro" id="IPR008271">
    <property type="entry name" value="Ser/Thr_kinase_AS"/>
</dbReference>
<dbReference type="PANTHER" id="PTHR44167:SF24">
    <property type="entry name" value="SERINE_THREONINE-PROTEIN KINASE CHK2"/>
    <property type="match status" value="1"/>
</dbReference>
<dbReference type="InParanoid" id="A0A1E7FNR2"/>
<evidence type="ECO:0000259" key="3">
    <source>
        <dbReference type="PROSITE" id="PS50011"/>
    </source>
</evidence>
<dbReference type="EMBL" id="KV784355">
    <property type="protein sequence ID" value="OEU19802.1"/>
    <property type="molecule type" value="Genomic_DNA"/>
</dbReference>
<dbReference type="OrthoDB" id="48890at2759"/>
<name>A0A1E7FNR2_9STRA</name>
<proteinExistence type="predicted"/>
<dbReference type="KEGG" id="fcy:FRACYDRAFT_235864"/>
<evidence type="ECO:0000313" key="5">
    <source>
        <dbReference type="Proteomes" id="UP000095751"/>
    </source>
</evidence>
<dbReference type="GO" id="GO:0005737">
    <property type="term" value="C:cytoplasm"/>
    <property type="evidence" value="ECO:0007669"/>
    <property type="project" value="TreeGrafter"/>
</dbReference>
<protein>
    <submittedName>
        <fullName evidence="4">Kinase-like protein</fullName>
    </submittedName>
</protein>
<sequence>MMMLVFYRWFHYILIVFLPWYASSLTQQAPLPSHQHRRRPSKSRRIPIQPKDLILGQFIGNGTFGEVRRGTLCLDYDGDRQIRTIPIVTKSIKLGVVENNNNNNNDRIRAQYYLDTEEYINRRLCLESNDQCKYVAPYLGDCFIVDDENHSYNSNDNKNDADDKNDETPPPSRRHLVWEEAGDLTLDEFRTDDDGNDDSLQSLAKALDYPHTTRTTTHTLARVILRQILSALAFSHSKGIVHRDIKPSNILVDGNNMANCLRIIDFGSACDMSNWITRKGYKGKEKGVRTILYCPPEEFIEVDHPYAFDVYSAAITWLRIVIPGFRQSEDALFHFRIQVKDEKHDLEAWQENIADNKLPEGWEEFFECDDGRMAWSLLCKMLQYDPGQRPTAADLLLGNYLNPTCQEEAQPEPPPIPWSLTSHLESISMMQHRPVEECLLPDSFYEENTE</sequence>
<feature type="signal peptide" evidence="2">
    <location>
        <begin position="1"/>
        <end position="24"/>
    </location>
</feature>
<dbReference type="GO" id="GO:0004674">
    <property type="term" value="F:protein serine/threonine kinase activity"/>
    <property type="evidence" value="ECO:0007669"/>
    <property type="project" value="TreeGrafter"/>
</dbReference>
<dbReference type="PANTHER" id="PTHR44167">
    <property type="entry name" value="OVARIAN-SPECIFIC SERINE/THREONINE-PROTEIN KINASE LOK-RELATED"/>
    <property type="match status" value="1"/>
</dbReference>
<dbReference type="GO" id="GO:0005524">
    <property type="term" value="F:ATP binding"/>
    <property type="evidence" value="ECO:0007669"/>
    <property type="project" value="InterPro"/>
</dbReference>
<organism evidence="4 5">
    <name type="scientific">Fragilariopsis cylindrus CCMP1102</name>
    <dbReference type="NCBI Taxonomy" id="635003"/>
    <lineage>
        <taxon>Eukaryota</taxon>
        <taxon>Sar</taxon>
        <taxon>Stramenopiles</taxon>
        <taxon>Ochrophyta</taxon>
        <taxon>Bacillariophyta</taxon>
        <taxon>Bacillariophyceae</taxon>
        <taxon>Bacillariophycidae</taxon>
        <taxon>Bacillariales</taxon>
        <taxon>Bacillariaceae</taxon>
        <taxon>Fragilariopsis</taxon>
    </lineage>
</organism>
<dbReference type="PROSITE" id="PS00108">
    <property type="entry name" value="PROTEIN_KINASE_ST"/>
    <property type="match status" value="1"/>
</dbReference>
<dbReference type="GO" id="GO:0044773">
    <property type="term" value="P:mitotic DNA damage checkpoint signaling"/>
    <property type="evidence" value="ECO:0007669"/>
    <property type="project" value="TreeGrafter"/>
</dbReference>
<keyword evidence="2" id="KW-0732">Signal</keyword>
<keyword evidence="4" id="KW-0808">Transferase</keyword>
<evidence type="ECO:0000313" key="4">
    <source>
        <dbReference type="EMBL" id="OEU19802.1"/>
    </source>
</evidence>
<reference evidence="4 5" key="1">
    <citation type="submission" date="2016-09" db="EMBL/GenBank/DDBJ databases">
        <title>Extensive genetic diversity and differential bi-allelic expression allows diatom success in the polar Southern Ocean.</title>
        <authorList>
            <consortium name="DOE Joint Genome Institute"/>
            <person name="Mock T."/>
            <person name="Otillar R.P."/>
            <person name="Strauss J."/>
            <person name="Dupont C."/>
            <person name="Frickenhaus S."/>
            <person name="Maumus F."/>
            <person name="Mcmullan M."/>
            <person name="Sanges R."/>
            <person name="Schmutz J."/>
            <person name="Toseland A."/>
            <person name="Valas R."/>
            <person name="Veluchamy A."/>
            <person name="Ward B.J."/>
            <person name="Allen A."/>
            <person name="Barry K."/>
            <person name="Falciatore A."/>
            <person name="Ferrante M."/>
            <person name="Fortunato A.E."/>
            <person name="Gloeckner G."/>
            <person name="Gruber A."/>
            <person name="Hipkin R."/>
            <person name="Janech M."/>
            <person name="Kroth P."/>
            <person name="Leese F."/>
            <person name="Lindquist E."/>
            <person name="Lyon B.R."/>
            <person name="Martin J."/>
            <person name="Mayer C."/>
            <person name="Parker M."/>
            <person name="Quesneville H."/>
            <person name="Raymond J."/>
            <person name="Uhlig C."/>
            <person name="Valentin K.U."/>
            <person name="Worden A.Z."/>
            <person name="Armbrust E.V."/>
            <person name="Bowler C."/>
            <person name="Green B."/>
            <person name="Moulton V."/>
            <person name="Van Oosterhout C."/>
            <person name="Grigoriev I."/>
        </authorList>
    </citation>
    <scope>NUCLEOTIDE SEQUENCE [LARGE SCALE GENOMIC DNA]</scope>
    <source>
        <strain evidence="4 5">CCMP1102</strain>
    </source>
</reference>
<keyword evidence="5" id="KW-1185">Reference proteome</keyword>
<dbReference type="AlphaFoldDB" id="A0A1E7FNR2"/>
<dbReference type="SMART" id="SM00220">
    <property type="entry name" value="S_TKc"/>
    <property type="match status" value="1"/>
</dbReference>
<dbReference type="GO" id="GO:0005634">
    <property type="term" value="C:nucleus"/>
    <property type="evidence" value="ECO:0007669"/>
    <property type="project" value="TreeGrafter"/>
</dbReference>
<gene>
    <name evidence="4" type="ORF">FRACYDRAFT_235864</name>
</gene>
<dbReference type="PROSITE" id="PS50011">
    <property type="entry name" value="PROTEIN_KINASE_DOM"/>
    <property type="match status" value="1"/>
</dbReference>
<dbReference type="InterPro" id="IPR011009">
    <property type="entry name" value="Kinase-like_dom_sf"/>
</dbReference>
<feature type="chain" id="PRO_5009193373" evidence="2">
    <location>
        <begin position="25"/>
        <end position="450"/>
    </location>
</feature>
<dbReference type="Proteomes" id="UP000095751">
    <property type="component" value="Unassembled WGS sequence"/>
</dbReference>
<feature type="region of interest" description="Disordered" evidence="1">
    <location>
        <begin position="153"/>
        <end position="174"/>
    </location>
</feature>
<evidence type="ECO:0000256" key="1">
    <source>
        <dbReference type="SAM" id="MobiDB-lite"/>
    </source>
</evidence>
<feature type="domain" description="Protein kinase" evidence="3">
    <location>
        <begin position="53"/>
        <end position="401"/>
    </location>
</feature>
<accession>A0A1E7FNR2</accession>